<evidence type="ECO:0000256" key="2">
    <source>
        <dbReference type="SAM" id="MobiDB-lite"/>
    </source>
</evidence>
<feature type="region of interest" description="Disordered" evidence="2">
    <location>
        <begin position="192"/>
        <end position="221"/>
    </location>
</feature>
<proteinExistence type="predicted"/>
<dbReference type="OrthoDB" id="5342758at2759"/>
<feature type="region of interest" description="Disordered" evidence="2">
    <location>
        <begin position="1"/>
        <end position="138"/>
    </location>
</feature>
<feature type="compositionally biased region" description="Polar residues" evidence="2">
    <location>
        <begin position="62"/>
        <end position="87"/>
    </location>
</feature>
<gene>
    <name evidence="3" type="ORF">B0I35DRAFT_424051</name>
</gene>
<feature type="coiled-coil region" evidence="1">
    <location>
        <begin position="257"/>
        <end position="359"/>
    </location>
</feature>
<organism evidence="3 4">
    <name type="scientific">Stachybotrys elegans</name>
    <dbReference type="NCBI Taxonomy" id="80388"/>
    <lineage>
        <taxon>Eukaryota</taxon>
        <taxon>Fungi</taxon>
        <taxon>Dikarya</taxon>
        <taxon>Ascomycota</taxon>
        <taxon>Pezizomycotina</taxon>
        <taxon>Sordariomycetes</taxon>
        <taxon>Hypocreomycetidae</taxon>
        <taxon>Hypocreales</taxon>
        <taxon>Stachybotryaceae</taxon>
        <taxon>Stachybotrys</taxon>
    </lineage>
</organism>
<feature type="compositionally biased region" description="Polar residues" evidence="2">
    <location>
        <begin position="208"/>
        <end position="221"/>
    </location>
</feature>
<protein>
    <submittedName>
        <fullName evidence="3">Atg28p-like protein</fullName>
    </submittedName>
</protein>
<feature type="compositionally biased region" description="Basic and acidic residues" evidence="2">
    <location>
        <begin position="39"/>
        <end position="55"/>
    </location>
</feature>
<dbReference type="EMBL" id="JAGPNK010000003">
    <property type="protein sequence ID" value="KAH7324381.1"/>
    <property type="molecule type" value="Genomic_DNA"/>
</dbReference>
<feature type="compositionally biased region" description="Low complexity" evidence="2">
    <location>
        <begin position="106"/>
        <end position="120"/>
    </location>
</feature>
<evidence type="ECO:0000256" key="1">
    <source>
        <dbReference type="SAM" id="Coils"/>
    </source>
</evidence>
<feature type="region of interest" description="Disordered" evidence="2">
    <location>
        <begin position="560"/>
        <end position="639"/>
    </location>
</feature>
<dbReference type="Proteomes" id="UP000813444">
    <property type="component" value="Unassembled WGS sequence"/>
</dbReference>
<evidence type="ECO:0000313" key="4">
    <source>
        <dbReference type="Proteomes" id="UP000813444"/>
    </source>
</evidence>
<reference evidence="3" key="1">
    <citation type="journal article" date="2021" name="Nat. Commun.">
        <title>Genetic determinants of endophytism in the Arabidopsis root mycobiome.</title>
        <authorList>
            <person name="Mesny F."/>
            <person name="Miyauchi S."/>
            <person name="Thiergart T."/>
            <person name="Pickel B."/>
            <person name="Atanasova L."/>
            <person name="Karlsson M."/>
            <person name="Huettel B."/>
            <person name="Barry K.W."/>
            <person name="Haridas S."/>
            <person name="Chen C."/>
            <person name="Bauer D."/>
            <person name="Andreopoulos W."/>
            <person name="Pangilinan J."/>
            <person name="LaButti K."/>
            <person name="Riley R."/>
            <person name="Lipzen A."/>
            <person name="Clum A."/>
            <person name="Drula E."/>
            <person name="Henrissat B."/>
            <person name="Kohler A."/>
            <person name="Grigoriev I.V."/>
            <person name="Martin F.M."/>
            <person name="Hacquard S."/>
        </authorList>
    </citation>
    <scope>NUCLEOTIDE SEQUENCE</scope>
    <source>
        <strain evidence="3">MPI-CAGE-CH-0235</strain>
    </source>
</reference>
<keyword evidence="4" id="KW-1185">Reference proteome</keyword>
<feature type="region of interest" description="Disordered" evidence="2">
    <location>
        <begin position="395"/>
        <end position="415"/>
    </location>
</feature>
<comment type="caution">
    <text evidence="3">The sequence shown here is derived from an EMBL/GenBank/DDBJ whole genome shotgun (WGS) entry which is preliminary data.</text>
</comment>
<name>A0A8K0T0J1_9HYPO</name>
<evidence type="ECO:0000313" key="3">
    <source>
        <dbReference type="EMBL" id="KAH7324381.1"/>
    </source>
</evidence>
<sequence>MASPVSLLDRLGSPRASLHMLPFRPSSGPSDNEYPLDELDPRPEDALLEEHEPRARLRKANATATPRQQSPASWNDGISSAGSSSKLPSHKMKSKPMFAGPPPPISKSMVMSRPSKSSSPYHQGNSPQDRASSGSRAGLVRIGGDVFDRRDEIPARSSDSIWRGLRRQERALEQEVQQLLDLQATGLVAGSQMPGSDLDSEVDGHSDAGSSTPTGTFYSTATSKSRMLNSLYVPTRSTAEGNVIPVRQPAKNRPMGLRSARAGLKDSLDALAELKQEEDAHVDAALAQRKKALVHISRLSSRKDRIDNELHILQDDEEEPLGRELRELDSKYASITEEIRAMEEKLVGMRNQRRWLKEKMSDVKNKREAGLSGYRGALKDVESEVSALLRRPPIQPLDPEMLSQGKDTQNDGSLGGMDFLRLIPERRTLDMAKSWWEDEVSILERRKSQIGQDRQALEEGSAVWQEVVKLVTNFETNLRVQMKNGGAATESAKGKDKMPSPEEMIQDQLRQMDTVVEELERHMQLAESKHWNLLICAIGAELEAFQEARSMLRNVVMTAGAGDEELQPPTTSQPGSKPGDDRHAQDESDNEVPPDLLVSHYEERRRGSSLSSEPSDASRPTVDRSDSENEVPPEFLAGS</sequence>
<dbReference type="AlphaFoldDB" id="A0A8K0T0J1"/>
<keyword evidence="1" id="KW-0175">Coiled coil</keyword>
<feature type="compositionally biased region" description="Polar residues" evidence="2">
    <location>
        <begin position="121"/>
        <end position="135"/>
    </location>
</feature>
<accession>A0A8K0T0J1</accession>
<dbReference type="Gene3D" id="1.10.287.1490">
    <property type="match status" value="1"/>
</dbReference>